<organism evidence="2 3">
    <name type="scientific">Stylosanthes scabra</name>
    <dbReference type="NCBI Taxonomy" id="79078"/>
    <lineage>
        <taxon>Eukaryota</taxon>
        <taxon>Viridiplantae</taxon>
        <taxon>Streptophyta</taxon>
        <taxon>Embryophyta</taxon>
        <taxon>Tracheophyta</taxon>
        <taxon>Spermatophyta</taxon>
        <taxon>Magnoliopsida</taxon>
        <taxon>eudicotyledons</taxon>
        <taxon>Gunneridae</taxon>
        <taxon>Pentapetalae</taxon>
        <taxon>rosids</taxon>
        <taxon>fabids</taxon>
        <taxon>Fabales</taxon>
        <taxon>Fabaceae</taxon>
        <taxon>Papilionoideae</taxon>
        <taxon>50 kb inversion clade</taxon>
        <taxon>dalbergioids sensu lato</taxon>
        <taxon>Dalbergieae</taxon>
        <taxon>Pterocarpus clade</taxon>
        <taxon>Stylosanthes</taxon>
    </lineage>
</organism>
<protein>
    <submittedName>
        <fullName evidence="2">Uncharacterized protein</fullName>
    </submittedName>
</protein>
<feature type="compositionally biased region" description="Acidic residues" evidence="1">
    <location>
        <begin position="43"/>
        <end position="64"/>
    </location>
</feature>
<accession>A0ABU6YJV2</accession>
<reference evidence="2 3" key="1">
    <citation type="journal article" date="2023" name="Plants (Basel)">
        <title>Bridging the Gap: Combining Genomics and Transcriptomics Approaches to Understand Stylosanthes scabra, an Orphan Legume from the Brazilian Caatinga.</title>
        <authorList>
            <person name="Ferreira-Neto J.R.C."/>
            <person name="da Silva M.D."/>
            <person name="Binneck E."/>
            <person name="de Melo N.F."/>
            <person name="da Silva R.H."/>
            <person name="de Melo A.L.T.M."/>
            <person name="Pandolfi V."/>
            <person name="Bustamante F.O."/>
            <person name="Brasileiro-Vidal A.C."/>
            <person name="Benko-Iseppon A.M."/>
        </authorList>
    </citation>
    <scope>NUCLEOTIDE SEQUENCE [LARGE SCALE GENOMIC DNA]</scope>
    <source>
        <tissue evidence="2">Leaves</tissue>
    </source>
</reference>
<name>A0ABU6YJV2_9FABA</name>
<evidence type="ECO:0000313" key="3">
    <source>
        <dbReference type="Proteomes" id="UP001341840"/>
    </source>
</evidence>
<gene>
    <name evidence="2" type="ORF">PIB30_062690</name>
</gene>
<evidence type="ECO:0000313" key="2">
    <source>
        <dbReference type="EMBL" id="MED6210279.1"/>
    </source>
</evidence>
<evidence type="ECO:0000256" key="1">
    <source>
        <dbReference type="SAM" id="MobiDB-lite"/>
    </source>
</evidence>
<proteinExistence type="predicted"/>
<dbReference type="EMBL" id="JASCZI010242241">
    <property type="protein sequence ID" value="MED6210279.1"/>
    <property type="molecule type" value="Genomic_DNA"/>
</dbReference>
<keyword evidence="3" id="KW-1185">Reference proteome</keyword>
<sequence length="74" mass="7827">MVAKEGDPAVEEDQDEEKNEGDADRGAAEAVDGVWLGSCGEHGDDEGGAVGGEEVDGDEEENGEKEETQWGYKL</sequence>
<feature type="region of interest" description="Disordered" evidence="1">
    <location>
        <begin position="1"/>
        <end position="74"/>
    </location>
</feature>
<feature type="compositionally biased region" description="Acidic residues" evidence="1">
    <location>
        <begin position="8"/>
        <end position="19"/>
    </location>
</feature>
<dbReference type="Proteomes" id="UP001341840">
    <property type="component" value="Unassembled WGS sequence"/>
</dbReference>
<comment type="caution">
    <text evidence="2">The sequence shown here is derived from an EMBL/GenBank/DDBJ whole genome shotgun (WGS) entry which is preliminary data.</text>
</comment>